<accession>A0A6A0GV39</accession>
<reference evidence="1" key="2">
    <citation type="journal article" date="2018" name="Environ. Sci. Technol.">
        <title>The Toxicogenome of Hyalella azteca: A Model for Sediment Ecotoxicology and Evolutionary Toxicology.</title>
        <authorList>
            <person name="Poynton H.C."/>
            <person name="Hasenbein S."/>
            <person name="Benoit J.B."/>
            <person name="Sepulveda M.S."/>
            <person name="Poelchau M.F."/>
            <person name="Hughes D.S.T."/>
            <person name="Murali S.C."/>
            <person name="Chen S."/>
            <person name="Glastad K.M."/>
            <person name="Goodisman M.A.D."/>
            <person name="Werren J.H."/>
            <person name="Vineis J.H."/>
            <person name="Bowen J.L."/>
            <person name="Friedrich M."/>
            <person name="Jones J."/>
            <person name="Robertson H.M."/>
            <person name="Feyereisen R."/>
            <person name="Mechler-Hickson A."/>
            <person name="Mathers N."/>
            <person name="Lee C.E."/>
            <person name="Colbourne J.K."/>
            <person name="Biales A."/>
            <person name="Johnston J.S."/>
            <person name="Wellborn G.A."/>
            <person name="Rosendale A.J."/>
            <person name="Cridge A.G."/>
            <person name="Munoz-Torres M.C."/>
            <person name="Bain P.A."/>
            <person name="Manny A.R."/>
            <person name="Major K.M."/>
            <person name="Lambert F.N."/>
            <person name="Vulpe C.D."/>
            <person name="Tuck P."/>
            <person name="Blalock B.J."/>
            <person name="Lin Y.Y."/>
            <person name="Smith M.E."/>
            <person name="Ochoa-Acuna H."/>
            <person name="Chen M.M."/>
            <person name="Childers C.P."/>
            <person name="Qu J."/>
            <person name="Dugan S."/>
            <person name="Lee S.L."/>
            <person name="Chao H."/>
            <person name="Dinh H."/>
            <person name="Han Y."/>
            <person name="Doddapaneni H."/>
            <person name="Worley K.C."/>
            <person name="Muzny D.M."/>
            <person name="Gibbs R.A."/>
            <person name="Richards S."/>
        </authorList>
    </citation>
    <scope>NUCLEOTIDE SEQUENCE</scope>
    <source>
        <strain evidence="1">HAZT.00-mixed</strain>
        <tissue evidence="1">Whole organism</tissue>
    </source>
</reference>
<dbReference type="OrthoDB" id="10065625at2759"/>
<reference evidence="1" key="1">
    <citation type="submission" date="2014-08" db="EMBL/GenBank/DDBJ databases">
        <authorList>
            <person name="Murali S."/>
            <person name="Richards S."/>
            <person name="Bandaranaike D."/>
            <person name="Bellair M."/>
            <person name="Blankenburg K."/>
            <person name="Chao H."/>
            <person name="Dinh H."/>
            <person name="Doddapaneni H."/>
            <person name="Dugan-Rocha S."/>
            <person name="Elkadiri S."/>
            <person name="Gnanaolivu R."/>
            <person name="Hughes D."/>
            <person name="Lee S."/>
            <person name="Li M."/>
            <person name="Ming W."/>
            <person name="Munidasa M."/>
            <person name="Muniz J."/>
            <person name="Nguyen L."/>
            <person name="Osuji N."/>
            <person name="Pu L.-L."/>
            <person name="Puazo M."/>
            <person name="Skinner E."/>
            <person name="Qu C."/>
            <person name="Quiroz J."/>
            <person name="Raj R."/>
            <person name="Weissenberger G."/>
            <person name="Xin Y."/>
            <person name="Zou X."/>
            <person name="Han Y."/>
            <person name="Worley K."/>
            <person name="Muzny D."/>
            <person name="Gibbs R."/>
        </authorList>
    </citation>
    <scope>NUCLEOTIDE SEQUENCE</scope>
    <source>
        <strain evidence="1">HAZT.00-mixed</strain>
        <tissue evidence="1">Whole organism</tissue>
    </source>
</reference>
<gene>
    <name evidence="1" type="ORF">HAZT_HAZT006177</name>
</gene>
<dbReference type="InterPro" id="IPR036691">
    <property type="entry name" value="Endo/exonu/phosph_ase_sf"/>
</dbReference>
<dbReference type="AlphaFoldDB" id="A0A6A0GV39"/>
<sequence>MVDGPLRDDLSLPLGQTLTQLPDLLRAVFQLGAHRPTLALIHFLQFYCNGLRHCAVELAHFLISHSILIAAIQESKLTEASNPPSFPGYTLVRCDRPIVVAVSVLL</sequence>
<proteinExistence type="predicted"/>
<name>A0A6A0GV39_HYAAZ</name>
<dbReference type="EMBL" id="JQDR03014886">
    <property type="protein sequence ID" value="KAA0187453.1"/>
    <property type="molecule type" value="Genomic_DNA"/>
</dbReference>
<reference evidence="1" key="3">
    <citation type="submission" date="2019-06" db="EMBL/GenBank/DDBJ databases">
        <authorList>
            <person name="Poynton C."/>
            <person name="Hasenbein S."/>
            <person name="Benoit J.B."/>
            <person name="Sepulveda M.S."/>
            <person name="Poelchau M.F."/>
            <person name="Murali S.C."/>
            <person name="Chen S."/>
            <person name="Glastad K.M."/>
            <person name="Werren J.H."/>
            <person name="Vineis J.H."/>
            <person name="Bowen J.L."/>
            <person name="Friedrich M."/>
            <person name="Jones J."/>
            <person name="Robertson H.M."/>
            <person name="Feyereisen R."/>
            <person name="Mechler-Hickson A."/>
            <person name="Mathers N."/>
            <person name="Lee C.E."/>
            <person name="Colbourne J.K."/>
            <person name="Biales A."/>
            <person name="Johnston J.S."/>
            <person name="Wellborn G.A."/>
            <person name="Rosendale A.J."/>
            <person name="Cridge A.G."/>
            <person name="Munoz-Torres M.C."/>
            <person name="Bain P.A."/>
            <person name="Manny A.R."/>
            <person name="Major K.M."/>
            <person name="Lambert F.N."/>
            <person name="Vulpe C.D."/>
            <person name="Tuck P."/>
            <person name="Blalock B.J."/>
            <person name="Lin Y.-Y."/>
            <person name="Smith M.E."/>
            <person name="Ochoa-Acuna H."/>
            <person name="Chen M.-J.M."/>
            <person name="Childers C.P."/>
            <person name="Qu J."/>
            <person name="Dugan S."/>
            <person name="Lee S.L."/>
            <person name="Chao H."/>
            <person name="Dinh H."/>
            <person name="Han Y."/>
            <person name="Doddapaneni H."/>
            <person name="Worley K.C."/>
            <person name="Muzny D.M."/>
            <person name="Gibbs R.A."/>
            <person name="Richards S."/>
        </authorList>
    </citation>
    <scope>NUCLEOTIDE SEQUENCE</scope>
    <source>
        <strain evidence="1">HAZT.00-mixed</strain>
        <tissue evidence="1">Whole organism</tissue>
    </source>
</reference>
<protein>
    <submittedName>
        <fullName evidence="1">Uncharacterized protein</fullName>
    </submittedName>
</protein>
<evidence type="ECO:0000313" key="1">
    <source>
        <dbReference type="EMBL" id="KAA0187453.1"/>
    </source>
</evidence>
<dbReference type="SUPFAM" id="SSF56219">
    <property type="entry name" value="DNase I-like"/>
    <property type="match status" value="1"/>
</dbReference>
<comment type="caution">
    <text evidence="1">The sequence shown here is derived from an EMBL/GenBank/DDBJ whole genome shotgun (WGS) entry which is preliminary data.</text>
</comment>
<organism evidence="1">
    <name type="scientific">Hyalella azteca</name>
    <name type="common">Amphipod</name>
    <dbReference type="NCBI Taxonomy" id="294128"/>
    <lineage>
        <taxon>Eukaryota</taxon>
        <taxon>Metazoa</taxon>
        <taxon>Ecdysozoa</taxon>
        <taxon>Arthropoda</taxon>
        <taxon>Crustacea</taxon>
        <taxon>Multicrustacea</taxon>
        <taxon>Malacostraca</taxon>
        <taxon>Eumalacostraca</taxon>
        <taxon>Peracarida</taxon>
        <taxon>Amphipoda</taxon>
        <taxon>Senticaudata</taxon>
        <taxon>Talitrida</taxon>
        <taxon>Talitroidea</taxon>
        <taxon>Hyalellidae</taxon>
        <taxon>Hyalella</taxon>
    </lineage>
</organism>
<dbReference type="Gene3D" id="3.60.10.10">
    <property type="entry name" value="Endonuclease/exonuclease/phosphatase"/>
    <property type="match status" value="1"/>
</dbReference>
<dbReference type="Proteomes" id="UP000711488">
    <property type="component" value="Unassembled WGS sequence"/>
</dbReference>